<evidence type="ECO:0000313" key="3">
    <source>
        <dbReference type="EMBL" id="MBR9971171.1"/>
    </source>
</evidence>
<dbReference type="SUPFAM" id="SSF47240">
    <property type="entry name" value="Ferritin-like"/>
    <property type="match status" value="1"/>
</dbReference>
<protein>
    <submittedName>
        <fullName evidence="3">DUF2202 domain-containing protein</fullName>
    </submittedName>
</protein>
<dbReference type="EMBL" id="JAGTUF010000003">
    <property type="protein sequence ID" value="MBR9971171.1"/>
    <property type="molecule type" value="Genomic_DNA"/>
</dbReference>
<dbReference type="Pfam" id="PF09968">
    <property type="entry name" value="DUF2202"/>
    <property type="match status" value="1"/>
</dbReference>
<evidence type="ECO:0000256" key="1">
    <source>
        <dbReference type="SAM" id="MobiDB-lite"/>
    </source>
</evidence>
<feature type="domain" description="DUF2202" evidence="2">
    <location>
        <begin position="16"/>
        <end position="131"/>
    </location>
</feature>
<feature type="compositionally biased region" description="Gly residues" evidence="1">
    <location>
        <begin position="134"/>
        <end position="155"/>
    </location>
</feature>
<gene>
    <name evidence="3" type="ORF">KEC16_05530</name>
</gene>
<organism evidence="3 4">
    <name type="scientific">Magnetospirillum sulfuroxidans</name>
    <dbReference type="NCBI Taxonomy" id="611300"/>
    <lineage>
        <taxon>Bacteria</taxon>
        <taxon>Pseudomonadati</taxon>
        <taxon>Pseudomonadota</taxon>
        <taxon>Alphaproteobacteria</taxon>
        <taxon>Rhodospirillales</taxon>
        <taxon>Rhodospirillaceae</taxon>
        <taxon>Magnetospirillum</taxon>
    </lineage>
</organism>
<sequence>MSVSSPIYQALCAALDDEYKARATYAAVIDRFGPVRPFINIIQSEQRHINALQMLFRRRDWSIPADPYGGMIVAPASLEEACRLGVQAEIDNVALYDRLNRLAADDAEVLAVFANLQQASQERHLPAFQRGDTATGGGGCGHGGGRGNGRGGRCL</sequence>
<dbReference type="Proteomes" id="UP000680714">
    <property type="component" value="Unassembled WGS sequence"/>
</dbReference>
<name>A0ABS5I9S1_9PROT</name>
<comment type="caution">
    <text evidence="3">The sequence shown here is derived from an EMBL/GenBank/DDBJ whole genome shotgun (WGS) entry which is preliminary data.</text>
</comment>
<dbReference type="InterPro" id="IPR012347">
    <property type="entry name" value="Ferritin-like"/>
</dbReference>
<dbReference type="InterPro" id="IPR009078">
    <property type="entry name" value="Ferritin-like_SF"/>
</dbReference>
<reference evidence="3 4" key="1">
    <citation type="submission" date="2021-04" db="EMBL/GenBank/DDBJ databases">
        <title>Magnetospirillum sulfuroxidans sp. nov., a facultative chemolithoautotrophic sulfur-oxidizing alphaproteobacterium isolated from freshwater sediment and proposals for Paramagetospirillum gen. nov., and Magnetospirillaceae fam. nov.</title>
        <authorList>
            <person name="Koziaeva V."/>
            <person name="Geelhoed J.S."/>
            <person name="Sorokin D.Y."/>
            <person name="Grouzdev D.S."/>
        </authorList>
    </citation>
    <scope>NUCLEOTIDE SEQUENCE [LARGE SCALE GENOMIC DNA]</scope>
    <source>
        <strain evidence="3 4">J10</strain>
    </source>
</reference>
<evidence type="ECO:0000259" key="2">
    <source>
        <dbReference type="Pfam" id="PF09968"/>
    </source>
</evidence>
<accession>A0ABS5I9S1</accession>
<dbReference type="InterPro" id="IPR019243">
    <property type="entry name" value="DUF2202"/>
</dbReference>
<feature type="region of interest" description="Disordered" evidence="1">
    <location>
        <begin position="129"/>
        <end position="155"/>
    </location>
</feature>
<proteinExistence type="predicted"/>
<dbReference type="Gene3D" id="1.20.1260.10">
    <property type="match status" value="1"/>
</dbReference>
<evidence type="ECO:0000313" key="4">
    <source>
        <dbReference type="Proteomes" id="UP000680714"/>
    </source>
</evidence>
<dbReference type="CDD" id="cd01048">
    <property type="entry name" value="Ferritin_like_AB2"/>
    <property type="match status" value="1"/>
</dbReference>
<keyword evidence="4" id="KW-1185">Reference proteome</keyword>
<dbReference type="RefSeq" id="WP_211546683.1">
    <property type="nucleotide sequence ID" value="NZ_JAGTUF010000003.1"/>
</dbReference>